<dbReference type="InterPro" id="IPR007474">
    <property type="entry name" value="ApaG_domain"/>
</dbReference>
<dbReference type="SUPFAM" id="SSF110069">
    <property type="entry name" value="ApaG-like"/>
    <property type="match status" value="1"/>
</dbReference>
<dbReference type="KEGG" id="efk:P856_449"/>
<dbReference type="GO" id="GO:0070987">
    <property type="term" value="P:error-free translesion synthesis"/>
    <property type="evidence" value="ECO:0007669"/>
    <property type="project" value="TreeGrafter"/>
</dbReference>
<dbReference type="NCBIfam" id="NF003967">
    <property type="entry name" value="PRK05461.1"/>
    <property type="match status" value="1"/>
</dbReference>
<sequence length="130" mass="14584">MYSKTTRNIHVTVISVYLDGYSSPSNNHYVWAYKVKIENNGREVVRIITRHWRIIDATGLIREISGVGVVGDQPILKPEEHFEYTSACPLTTPSGMMVGTYAMKNAEGIIFQVSIPAFSLDSPHETIQIN</sequence>
<dbReference type="HAMAP" id="MF_00791">
    <property type="entry name" value="ApaG"/>
    <property type="match status" value="1"/>
</dbReference>
<dbReference type="Gene3D" id="2.60.40.1470">
    <property type="entry name" value="ApaG domain"/>
    <property type="match status" value="1"/>
</dbReference>
<dbReference type="AlphaFoldDB" id="V9TU36"/>
<evidence type="ECO:0000313" key="5">
    <source>
        <dbReference type="Proteomes" id="UP000018700"/>
    </source>
</evidence>
<dbReference type="Proteomes" id="UP000018700">
    <property type="component" value="Chromosome"/>
</dbReference>
<name>V9TU36_9PROT</name>
<feature type="domain" description="ApaG" evidence="3">
    <location>
        <begin position="3"/>
        <end position="127"/>
    </location>
</feature>
<dbReference type="OrthoDB" id="9795226at2"/>
<dbReference type="PROSITE" id="PS51087">
    <property type="entry name" value="APAG"/>
    <property type="match status" value="1"/>
</dbReference>
<dbReference type="Pfam" id="PF04379">
    <property type="entry name" value="DUF525"/>
    <property type="match status" value="1"/>
</dbReference>
<keyword evidence="5" id="KW-1185">Reference proteome</keyword>
<evidence type="ECO:0000313" key="4">
    <source>
        <dbReference type="EMBL" id="AHC73667.1"/>
    </source>
</evidence>
<evidence type="ECO:0000256" key="1">
    <source>
        <dbReference type="ARBA" id="ARBA00017693"/>
    </source>
</evidence>
<evidence type="ECO:0000256" key="2">
    <source>
        <dbReference type="HAMAP-Rule" id="MF_00791"/>
    </source>
</evidence>
<protein>
    <recommendedName>
        <fullName evidence="1 2">Protein ApaG</fullName>
    </recommendedName>
</protein>
<gene>
    <name evidence="2" type="primary">apaG</name>
    <name evidence="4" type="ORF">P856_449</name>
</gene>
<dbReference type="PANTHER" id="PTHR14289:SF16">
    <property type="entry name" value="POLYMERASE DELTA-INTERACTING PROTEIN 2"/>
    <property type="match status" value="1"/>
</dbReference>
<dbReference type="PATRIC" id="fig|1401328.3.peg.438"/>
<dbReference type="InterPro" id="IPR023065">
    <property type="entry name" value="Uncharacterised_ApaG"/>
</dbReference>
<evidence type="ECO:0000259" key="3">
    <source>
        <dbReference type="PROSITE" id="PS51087"/>
    </source>
</evidence>
<dbReference type="EMBL" id="CP006745">
    <property type="protein sequence ID" value="AHC73667.1"/>
    <property type="molecule type" value="Genomic_DNA"/>
</dbReference>
<reference evidence="4 5" key="1">
    <citation type="journal article" date="2013" name="PLoS ONE">
        <title>Bacterial endosymbiosis in a chordate host: long-term co-evolution and conservation of secondary metabolism.</title>
        <authorList>
            <person name="Kwan J.C."/>
            <person name="Schmidt E.W."/>
        </authorList>
    </citation>
    <scope>NUCLEOTIDE SEQUENCE [LARGE SCALE GENOMIC DNA]</scope>
    <source>
        <strain evidence="5">faulkneri L5</strain>
    </source>
</reference>
<dbReference type="PANTHER" id="PTHR14289">
    <property type="entry name" value="F-BOX ONLY PROTEIN 3"/>
    <property type="match status" value="1"/>
</dbReference>
<organism evidence="4 5">
    <name type="scientific">Candidatus Endolissoclinum faulkneri L5</name>
    <dbReference type="NCBI Taxonomy" id="1401328"/>
    <lineage>
        <taxon>Bacteria</taxon>
        <taxon>Pseudomonadati</taxon>
        <taxon>Pseudomonadota</taxon>
        <taxon>Alphaproteobacteria</taxon>
        <taxon>Rhodospirillales</taxon>
        <taxon>Rhodospirillaceae</taxon>
        <taxon>Candidatus Endolissoclinum</taxon>
    </lineage>
</organism>
<proteinExistence type="inferred from homology"/>
<dbReference type="eggNOG" id="COG2967">
    <property type="taxonomic scope" value="Bacteria"/>
</dbReference>
<accession>V9TU36</accession>
<dbReference type="InterPro" id="IPR036767">
    <property type="entry name" value="ApaG_sf"/>
</dbReference>
<dbReference type="HOGENOM" id="CLU_128074_1_0_5"/>
<dbReference type="RefSeq" id="WP_025300546.1">
    <property type="nucleotide sequence ID" value="NZ_CP006745.1"/>
</dbReference>